<name>A0AAU7DEW6_9BACT</name>
<dbReference type="AlphaFoldDB" id="A0AAU7DEW6"/>
<gene>
    <name evidence="3" type="ORF">P8935_14045</name>
</gene>
<evidence type="ECO:0000313" key="3">
    <source>
        <dbReference type="EMBL" id="XBH15692.1"/>
    </source>
</evidence>
<dbReference type="Pfam" id="PF08811">
    <property type="entry name" value="DUF1800"/>
    <property type="match status" value="1"/>
</dbReference>
<feature type="signal peptide" evidence="2">
    <location>
        <begin position="1"/>
        <end position="23"/>
    </location>
</feature>
<dbReference type="RefSeq" id="WP_348260926.1">
    <property type="nucleotide sequence ID" value="NZ_CP121196.1"/>
</dbReference>
<reference evidence="3" key="1">
    <citation type="submission" date="2023-03" db="EMBL/GenBank/DDBJ databases">
        <title>Edaphobacter sp.</title>
        <authorList>
            <person name="Huber K.J."/>
            <person name="Papendorf J."/>
            <person name="Pilke C."/>
            <person name="Bunk B."/>
            <person name="Sproeer C."/>
            <person name="Pester M."/>
        </authorList>
    </citation>
    <scope>NUCLEOTIDE SEQUENCE</scope>
    <source>
        <strain evidence="3">DSM 110680</strain>
    </source>
</reference>
<evidence type="ECO:0000256" key="2">
    <source>
        <dbReference type="SAM" id="SignalP"/>
    </source>
</evidence>
<feature type="compositionally biased region" description="Basic and acidic residues" evidence="1">
    <location>
        <begin position="154"/>
        <end position="167"/>
    </location>
</feature>
<feature type="region of interest" description="Disordered" evidence="1">
    <location>
        <begin position="154"/>
        <end position="174"/>
    </location>
</feature>
<feature type="chain" id="PRO_5043694575" evidence="2">
    <location>
        <begin position="24"/>
        <end position="717"/>
    </location>
</feature>
<evidence type="ECO:0000256" key="1">
    <source>
        <dbReference type="SAM" id="MobiDB-lite"/>
    </source>
</evidence>
<proteinExistence type="predicted"/>
<keyword evidence="2" id="KW-0732">Signal</keyword>
<dbReference type="InterPro" id="IPR014917">
    <property type="entry name" value="DUF1800"/>
</dbReference>
<organism evidence="3">
    <name type="scientific">Telmatobacter sp. DSM 110680</name>
    <dbReference type="NCBI Taxonomy" id="3036704"/>
    <lineage>
        <taxon>Bacteria</taxon>
        <taxon>Pseudomonadati</taxon>
        <taxon>Acidobacteriota</taxon>
        <taxon>Terriglobia</taxon>
        <taxon>Terriglobales</taxon>
        <taxon>Acidobacteriaceae</taxon>
        <taxon>Telmatobacter</taxon>
    </lineage>
</organism>
<dbReference type="EMBL" id="CP121196">
    <property type="protein sequence ID" value="XBH15692.1"/>
    <property type="molecule type" value="Genomic_DNA"/>
</dbReference>
<protein>
    <submittedName>
        <fullName evidence="3">DUF1800 domain-containing protein</fullName>
    </submittedName>
</protein>
<accession>A0AAU7DEW6</accession>
<sequence>MQFFHGPLTAVLGLSLVAPAVPAQTSVSDTNQPPKRLSGRSNYHSTEIQGDARILHALNRFTFGPRPGDVDAVRTMGLDKWFDQQLHPATIGEVDLRARLAEFPAMQWNPQELLFRVPSNAIIRQALDGKIPVPERGALHAVYENQMYRVSVKKQEKEQKKVGEQAKPRMATDAVPQMAANAATLMAASNDQNSVLVQEPGSMDMNQMTAEKAAPATPVDDGQFRRMLDLAPEQRVQRLVAMQPESFEAFFKSLKQQQRNALMQDLSPNLKEVVLDLDNPQRLVNEEMIAQRLTHDIYANAQLQEVMTDFWLNHFNVFLHKNEATPYYLVSFERDVIRPRALGKFEDLLEATAHSPAMMLYLDNASSIGPDSMAAERADRRPNNKKKREGLNENYARELMELHTLGVNGGYSQADVTHVARILTGWTVERPERGGGFQFEPNRHEPGTKAVMGEKFKDHGEQEGRELLHMLATRPATAQFISRKLALRFVSDDPPQALVDRMAKTFLSTNGDIAAVLSTLFHAPEFWDANIYRAKVKTPVEFVVSAARAGNADIENMQPLANAVREMGMPLYGCVTPNGYSWQSDTWVSTNALVNRMNFALSLAANRLPGISIAWDPTANVNNDATMLQTNPASPDPQVEESRLEALLVSGGVSDSTRTAVLQQFEQQRNQIQNSAAAMPVAVSERQKFRARAVSDVERQDQVLAGLLLGSPEFQRR</sequence>